<reference evidence="2" key="2">
    <citation type="submission" date="2020-09" db="EMBL/GenBank/DDBJ databases">
        <authorList>
            <person name="Sun Q."/>
            <person name="Kim S."/>
        </authorList>
    </citation>
    <scope>NUCLEOTIDE SEQUENCE</scope>
    <source>
        <strain evidence="2">KCTC 12719</strain>
    </source>
</reference>
<keyword evidence="1" id="KW-0812">Transmembrane</keyword>
<dbReference type="PANTHER" id="PTHR34219:SF3">
    <property type="entry name" value="BLL7967 PROTEIN"/>
    <property type="match status" value="1"/>
</dbReference>
<gene>
    <name evidence="2" type="ORF">GCM10007103_14680</name>
</gene>
<keyword evidence="1" id="KW-1133">Transmembrane helix</keyword>
<dbReference type="AlphaFoldDB" id="A0A918VXD8"/>
<evidence type="ECO:0000313" key="3">
    <source>
        <dbReference type="Proteomes" id="UP000610456"/>
    </source>
</evidence>
<dbReference type="EMBL" id="BMXB01000003">
    <property type="protein sequence ID" value="GHA34142.1"/>
    <property type="molecule type" value="Genomic_DNA"/>
</dbReference>
<keyword evidence="3" id="KW-1185">Reference proteome</keyword>
<keyword evidence="1" id="KW-0472">Membrane</keyword>
<comment type="caution">
    <text evidence="2">The sequence shown here is derived from an EMBL/GenBank/DDBJ whole genome shotgun (WGS) entry which is preliminary data.</text>
</comment>
<evidence type="ECO:0000256" key="1">
    <source>
        <dbReference type="SAM" id="Phobius"/>
    </source>
</evidence>
<dbReference type="Proteomes" id="UP000610456">
    <property type="component" value="Unassembled WGS sequence"/>
</dbReference>
<evidence type="ECO:0008006" key="4">
    <source>
        <dbReference type="Google" id="ProtNLM"/>
    </source>
</evidence>
<name>A0A918VXD8_9FLAO</name>
<accession>A0A918VXD8</accession>
<dbReference type="Pfam" id="PF03929">
    <property type="entry name" value="PepSY_TM"/>
    <property type="match status" value="1"/>
</dbReference>
<evidence type="ECO:0000313" key="2">
    <source>
        <dbReference type="EMBL" id="GHA34142.1"/>
    </source>
</evidence>
<dbReference type="PANTHER" id="PTHR34219">
    <property type="entry name" value="IRON-REGULATED INNER MEMBRANE PROTEIN-RELATED"/>
    <property type="match status" value="1"/>
</dbReference>
<feature type="transmembrane region" description="Helical" evidence="1">
    <location>
        <begin position="80"/>
        <end position="100"/>
    </location>
</feature>
<dbReference type="InterPro" id="IPR005625">
    <property type="entry name" value="PepSY-ass_TM"/>
</dbReference>
<proteinExistence type="predicted"/>
<feature type="transmembrane region" description="Helical" evidence="1">
    <location>
        <begin position="28"/>
        <end position="48"/>
    </location>
</feature>
<reference evidence="2" key="1">
    <citation type="journal article" date="2014" name="Int. J. Syst. Evol. Microbiol.">
        <title>Complete genome sequence of Corynebacterium casei LMG S-19264T (=DSM 44701T), isolated from a smear-ripened cheese.</title>
        <authorList>
            <consortium name="US DOE Joint Genome Institute (JGI-PGF)"/>
            <person name="Walter F."/>
            <person name="Albersmeier A."/>
            <person name="Kalinowski J."/>
            <person name="Ruckert C."/>
        </authorList>
    </citation>
    <scope>NUCLEOTIDE SEQUENCE</scope>
    <source>
        <strain evidence="2">KCTC 12719</strain>
    </source>
</reference>
<dbReference type="RefSeq" id="WP_189604063.1">
    <property type="nucleotide sequence ID" value="NZ_BMXB01000003.1"/>
</dbReference>
<sequence length="179" mass="20360">MKLLPEQGEGHGYGHCQLWLPRYTGKPIIAYGTLIFVIALITGLVLWWPRRWNKTIRDASFKIKWTAKFKRLNYDLHNVLGFYTLLVALVLGLTGMVYGMQWFSDVVYWTASGGEKCSGERVISDTIAASTYEVADEDVFFRQVLASEIDPAQNQIAIQYPYGKSGAWNVNINPSFQTR</sequence>
<protein>
    <recommendedName>
        <fullName evidence="4">PepSY-associated TM region</fullName>
    </recommendedName>
</protein>
<organism evidence="2 3">
    <name type="scientific">Salinimicrobium marinum</name>
    <dbReference type="NCBI Taxonomy" id="680283"/>
    <lineage>
        <taxon>Bacteria</taxon>
        <taxon>Pseudomonadati</taxon>
        <taxon>Bacteroidota</taxon>
        <taxon>Flavobacteriia</taxon>
        <taxon>Flavobacteriales</taxon>
        <taxon>Flavobacteriaceae</taxon>
        <taxon>Salinimicrobium</taxon>
    </lineage>
</organism>